<name>A0AAD5S362_9FUNG</name>
<dbReference type="Proteomes" id="UP001212841">
    <property type="component" value="Unassembled WGS sequence"/>
</dbReference>
<sequence>MALHPEILDTTNPQPGHFLHLNLFIADSNLASTLMGFLRVGRVLAFLADLADLEVVFRFLPRGLVEGLGSLEEEEEEEEES</sequence>
<comment type="caution">
    <text evidence="1">The sequence shown here is derived from an EMBL/GenBank/DDBJ whole genome shotgun (WGS) entry which is preliminary data.</text>
</comment>
<dbReference type="EMBL" id="JADGJD010001600">
    <property type="protein sequence ID" value="KAJ3039912.1"/>
    <property type="molecule type" value="Genomic_DNA"/>
</dbReference>
<evidence type="ECO:0000313" key="1">
    <source>
        <dbReference type="EMBL" id="KAJ3039912.1"/>
    </source>
</evidence>
<dbReference type="AlphaFoldDB" id="A0AAD5S362"/>
<evidence type="ECO:0000313" key="2">
    <source>
        <dbReference type="Proteomes" id="UP001212841"/>
    </source>
</evidence>
<keyword evidence="2" id="KW-1185">Reference proteome</keyword>
<proteinExistence type="predicted"/>
<accession>A0AAD5S362</accession>
<gene>
    <name evidence="1" type="ORF">HK097_002722</name>
</gene>
<protein>
    <submittedName>
        <fullName evidence="1">Uncharacterized protein</fullName>
    </submittedName>
</protein>
<reference evidence="1" key="1">
    <citation type="submission" date="2020-05" db="EMBL/GenBank/DDBJ databases">
        <title>Phylogenomic resolution of chytrid fungi.</title>
        <authorList>
            <person name="Stajich J.E."/>
            <person name="Amses K."/>
            <person name="Simmons R."/>
            <person name="Seto K."/>
            <person name="Myers J."/>
            <person name="Bonds A."/>
            <person name="Quandt C.A."/>
            <person name="Barry K."/>
            <person name="Liu P."/>
            <person name="Grigoriev I."/>
            <person name="Longcore J.E."/>
            <person name="James T.Y."/>
        </authorList>
    </citation>
    <scope>NUCLEOTIDE SEQUENCE</scope>
    <source>
        <strain evidence="1">JEL0318</strain>
    </source>
</reference>
<organism evidence="1 2">
    <name type="scientific">Rhizophlyctis rosea</name>
    <dbReference type="NCBI Taxonomy" id="64517"/>
    <lineage>
        <taxon>Eukaryota</taxon>
        <taxon>Fungi</taxon>
        <taxon>Fungi incertae sedis</taxon>
        <taxon>Chytridiomycota</taxon>
        <taxon>Chytridiomycota incertae sedis</taxon>
        <taxon>Chytridiomycetes</taxon>
        <taxon>Rhizophlyctidales</taxon>
        <taxon>Rhizophlyctidaceae</taxon>
        <taxon>Rhizophlyctis</taxon>
    </lineage>
</organism>